<keyword evidence="3" id="KW-0479">Metal-binding</keyword>
<keyword evidence="2" id="KW-0540">Nuclease</keyword>
<proteinExistence type="predicted"/>
<evidence type="ECO:0000256" key="6">
    <source>
        <dbReference type="ARBA" id="ARBA00022842"/>
    </source>
</evidence>
<sequence>MENQERFSRLASFICDFDDDEPFSDQDLRAIDAIEAQFQSSLRNKRNERMRLPEMKFGGHISYCKTATGADKISLELLKIVQQNKREMVQTVLGFDIEWRPSFTTSVPNGKAAVVQIYAGTGRCYVLQIIHSGIPQNLQLMLEDPEILKVGVNIANDARKLFNDYKVSVKGLEDLSFLANQKLGGNVRYRSLAHLTEKLLSKELPKPSRIRMGNWESNPLSDEQIEYAAIDAYASWYLFKVLKDLPNIAREAVVEE</sequence>
<gene>
    <name evidence="11" type="ORF">G2W53_005508</name>
</gene>
<evidence type="ECO:0000256" key="1">
    <source>
        <dbReference type="ARBA" id="ARBA00004123"/>
    </source>
</evidence>
<dbReference type="OrthoDB" id="1920326at2759"/>
<dbReference type="SMART" id="SM00474">
    <property type="entry name" value="35EXOc"/>
    <property type="match status" value="1"/>
</dbReference>
<dbReference type="GO" id="GO:0003676">
    <property type="term" value="F:nucleic acid binding"/>
    <property type="evidence" value="ECO:0007669"/>
    <property type="project" value="InterPro"/>
</dbReference>
<dbReference type="Gene3D" id="3.30.420.10">
    <property type="entry name" value="Ribonuclease H-like superfamily/Ribonuclease H"/>
    <property type="match status" value="1"/>
</dbReference>
<dbReference type="GO" id="GO:0005634">
    <property type="term" value="C:nucleus"/>
    <property type="evidence" value="ECO:0007669"/>
    <property type="project" value="UniProtKB-SubCell"/>
</dbReference>
<dbReference type="GO" id="GO:0006139">
    <property type="term" value="P:nucleobase-containing compound metabolic process"/>
    <property type="evidence" value="ECO:0007669"/>
    <property type="project" value="InterPro"/>
</dbReference>
<dbReference type="SUPFAM" id="SSF53098">
    <property type="entry name" value="Ribonuclease H-like"/>
    <property type="match status" value="1"/>
</dbReference>
<reference evidence="11" key="1">
    <citation type="submission" date="2020-09" db="EMBL/GenBank/DDBJ databases">
        <title>Genome-Enabled Discovery of Anthraquinone Biosynthesis in Senna tora.</title>
        <authorList>
            <person name="Kang S.-H."/>
            <person name="Pandey R.P."/>
            <person name="Lee C.-M."/>
            <person name="Sim J.-S."/>
            <person name="Jeong J.-T."/>
            <person name="Choi B.-S."/>
            <person name="Jung M."/>
            <person name="Ginzburg D."/>
            <person name="Zhao K."/>
            <person name="Won S.Y."/>
            <person name="Oh T.-J."/>
            <person name="Yu Y."/>
            <person name="Kim N.-H."/>
            <person name="Lee O.R."/>
            <person name="Lee T.-H."/>
            <person name="Bashyal P."/>
            <person name="Kim T.-S."/>
            <person name="Lee W.-H."/>
            <person name="Kawkins C."/>
            <person name="Kim C.-K."/>
            <person name="Kim J.S."/>
            <person name="Ahn B.O."/>
            <person name="Rhee S.Y."/>
            <person name="Sohng J.K."/>
        </authorList>
    </citation>
    <scope>NUCLEOTIDE SEQUENCE</scope>
    <source>
        <tissue evidence="11">Leaf</tissue>
    </source>
</reference>
<evidence type="ECO:0000256" key="4">
    <source>
        <dbReference type="ARBA" id="ARBA00022801"/>
    </source>
</evidence>
<keyword evidence="7" id="KW-0539">Nucleus</keyword>
<dbReference type="GO" id="GO:0008408">
    <property type="term" value="F:3'-5' exonuclease activity"/>
    <property type="evidence" value="ECO:0007669"/>
    <property type="project" value="InterPro"/>
</dbReference>
<evidence type="ECO:0000256" key="9">
    <source>
        <dbReference type="ARBA" id="ARBA00042761"/>
    </source>
</evidence>
<dbReference type="AlphaFoldDB" id="A0A835CB90"/>
<keyword evidence="12" id="KW-1185">Reference proteome</keyword>
<dbReference type="PANTHER" id="PTHR13620">
    <property type="entry name" value="3-5 EXONUCLEASE"/>
    <property type="match status" value="1"/>
</dbReference>
<keyword evidence="5 11" id="KW-0269">Exonuclease</keyword>
<dbReference type="InterPro" id="IPR012337">
    <property type="entry name" value="RNaseH-like_sf"/>
</dbReference>
<dbReference type="Pfam" id="PF01612">
    <property type="entry name" value="DNA_pol_A_exo1"/>
    <property type="match status" value="1"/>
</dbReference>
<keyword evidence="4" id="KW-0378">Hydrolase</keyword>
<comment type="caution">
    <text evidence="11">The sequence shown here is derived from an EMBL/GenBank/DDBJ whole genome shotgun (WGS) entry which is preliminary data.</text>
</comment>
<protein>
    <recommendedName>
        <fullName evidence="8">3'-5' exonuclease</fullName>
    </recommendedName>
    <alternativeName>
        <fullName evidence="9">Werner Syndrome-like exonuclease</fullName>
    </alternativeName>
</protein>
<dbReference type="InterPro" id="IPR002562">
    <property type="entry name" value="3'-5'_exonuclease_dom"/>
</dbReference>
<dbReference type="EMBL" id="JAAIUW010000003">
    <property type="protein sequence ID" value="KAF7837026.1"/>
    <property type="molecule type" value="Genomic_DNA"/>
</dbReference>
<evidence type="ECO:0000313" key="11">
    <source>
        <dbReference type="EMBL" id="KAF7837026.1"/>
    </source>
</evidence>
<evidence type="ECO:0000313" key="12">
    <source>
        <dbReference type="Proteomes" id="UP000634136"/>
    </source>
</evidence>
<name>A0A835CB90_9FABA</name>
<evidence type="ECO:0000256" key="8">
    <source>
        <dbReference type="ARBA" id="ARBA00040531"/>
    </source>
</evidence>
<evidence type="ECO:0000256" key="2">
    <source>
        <dbReference type="ARBA" id="ARBA00022722"/>
    </source>
</evidence>
<evidence type="ECO:0000256" key="7">
    <source>
        <dbReference type="ARBA" id="ARBA00023242"/>
    </source>
</evidence>
<dbReference type="FunFam" id="3.30.420.10:FF:000114">
    <property type="entry name" value="Werner Syndrome-like exonuclease"/>
    <property type="match status" value="1"/>
</dbReference>
<comment type="subcellular location">
    <subcellularLocation>
        <location evidence="1">Nucleus</location>
    </subcellularLocation>
</comment>
<feature type="domain" description="3'-5' exonuclease" evidence="10">
    <location>
        <begin position="61"/>
        <end position="247"/>
    </location>
</feature>
<dbReference type="InterPro" id="IPR036397">
    <property type="entry name" value="RNaseH_sf"/>
</dbReference>
<organism evidence="11 12">
    <name type="scientific">Senna tora</name>
    <dbReference type="NCBI Taxonomy" id="362788"/>
    <lineage>
        <taxon>Eukaryota</taxon>
        <taxon>Viridiplantae</taxon>
        <taxon>Streptophyta</taxon>
        <taxon>Embryophyta</taxon>
        <taxon>Tracheophyta</taxon>
        <taxon>Spermatophyta</taxon>
        <taxon>Magnoliopsida</taxon>
        <taxon>eudicotyledons</taxon>
        <taxon>Gunneridae</taxon>
        <taxon>Pentapetalae</taxon>
        <taxon>rosids</taxon>
        <taxon>fabids</taxon>
        <taxon>Fabales</taxon>
        <taxon>Fabaceae</taxon>
        <taxon>Caesalpinioideae</taxon>
        <taxon>Cassia clade</taxon>
        <taxon>Senna</taxon>
    </lineage>
</organism>
<evidence type="ECO:0000259" key="10">
    <source>
        <dbReference type="SMART" id="SM00474"/>
    </source>
</evidence>
<accession>A0A835CB90</accession>
<evidence type="ECO:0000256" key="3">
    <source>
        <dbReference type="ARBA" id="ARBA00022723"/>
    </source>
</evidence>
<evidence type="ECO:0000256" key="5">
    <source>
        <dbReference type="ARBA" id="ARBA00022839"/>
    </source>
</evidence>
<dbReference type="GO" id="GO:0046872">
    <property type="term" value="F:metal ion binding"/>
    <property type="evidence" value="ECO:0007669"/>
    <property type="project" value="UniProtKB-KW"/>
</dbReference>
<dbReference type="PANTHER" id="PTHR13620:SF109">
    <property type="entry name" value="3'-5' EXONUCLEASE"/>
    <property type="match status" value="1"/>
</dbReference>
<dbReference type="Proteomes" id="UP000634136">
    <property type="component" value="Unassembled WGS sequence"/>
</dbReference>
<dbReference type="InterPro" id="IPR051132">
    <property type="entry name" value="3-5_Exonuclease_domain"/>
</dbReference>
<dbReference type="CDD" id="cd06141">
    <property type="entry name" value="WRN_exo"/>
    <property type="match status" value="1"/>
</dbReference>
<keyword evidence="6" id="KW-0460">Magnesium</keyword>